<evidence type="ECO:0000256" key="4">
    <source>
        <dbReference type="RuleBase" id="RU366034"/>
    </source>
</evidence>
<evidence type="ECO:0000313" key="7">
    <source>
        <dbReference type="Proteomes" id="UP000813444"/>
    </source>
</evidence>
<accession>A0A8K0SVD0</accession>
<name>A0A8K0SVD0_9HYPO</name>
<keyword evidence="7" id="KW-1185">Reference proteome</keyword>
<reference evidence="6" key="1">
    <citation type="journal article" date="2021" name="Nat. Commun.">
        <title>Genetic determinants of endophytism in the Arabidopsis root mycobiome.</title>
        <authorList>
            <person name="Mesny F."/>
            <person name="Miyauchi S."/>
            <person name="Thiergart T."/>
            <person name="Pickel B."/>
            <person name="Atanasova L."/>
            <person name="Karlsson M."/>
            <person name="Huettel B."/>
            <person name="Barry K.W."/>
            <person name="Haridas S."/>
            <person name="Chen C."/>
            <person name="Bauer D."/>
            <person name="Andreopoulos W."/>
            <person name="Pangilinan J."/>
            <person name="LaButti K."/>
            <person name="Riley R."/>
            <person name="Lipzen A."/>
            <person name="Clum A."/>
            <person name="Drula E."/>
            <person name="Henrissat B."/>
            <person name="Kohler A."/>
            <person name="Grigoriev I.V."/>
            <person name="Martin F.M."/>
            <person name="Hacquard S."/>
        </authorList>
    </citation>
    <scope>NUCLEOTIDE SEQUENCE</scope>
    <source>
        <strain evidence="6">MPI-CAGE-CH-0235</strain>
    </source>
</reference>
<evidence type="ECO:0000256" key="3">
    <source>
        <dbReference type="ARBA" id="ARBA00022842"/>
    </source>
</evidence>
<dbReference type="SUPFAM" id="SSF48576">
    <property type="entry name" value="Terpenoid synthases"/>
    <property type="match status" value="1"/>
</dbReference>
<feature type="region of interest" description="Disordered" evidence="5">
    <location>
        <begin position="1"/>
        <end position="43"/>
    </location>
</feature>
<evidence type="ECO:0000256" key="1">
    <source>
        <dbReference type="ARBA" id="ARBA00001946"/>
    </source>
</evidence>
<comment type="cofactor">
    <cofactor evidence="1 4">
        <name>Mg(2+)</name>
        <dbReference type="ChEBI" id="CHEBI:18420"/>
    </cofactor>
</comment>
<protein>
    <recommendedName>
        <fullName evidence="4">Terpene synthase</fullName>
        <ecNumber evidence="4">4.2.3.-</ecNumber>
    </recommendedName>
</protein>
<dbReference type="InterPro" id="IPR034686">
    <property type="entry name" value="Terpene_cyclase-like_2"/>
</dbReference>
<evidence type="ECO:0000256" key="2">
    <source>
        <dbReference type="ARBA" id="ARBA00006333"/>
    </source>
</evidence>
<comment type="similarity">
    <text evidence="2 4">Belongs to the terpene synthase family.</text>
</comment>
<dbReference type="EMBL" id="JAGPNK010000008">
    <property type="protein sequence ID" value="KAH7317036.1"/>
    <property type="molecule type" value="Genomic_DNA"/>
</dbReference>
<proteinExistence type="inferred from homology"/>
<dbReference type="SFLD" id="SFLDS00005">
    <property type="entry name" value="Isoprenoid_Synthase_Type_I"/>
    <property type="match status" value="1"/>
</dbReference>
<dbReference type="InterPro" id="IPR008949">
    <property type="entry name" value="Isoprenoid_synthase_dom_sf"/>
</dbReference>
<feature type="compositionally biased region" description="Polar residues" evidence="5">
    <location>
        <begin position="17"/>
        <end position="31"/>
    </location>
</feature>
<dbReference type="GO" id="GO:0010333">
    <property type="term" value="F:terpene synthase activity"/>
    <property type="evidence" value="ECO:0007669"/>
    <property type="project" value="InterPro"/>
</dbReference>
<sequence length="366" mass="41767">MASESSTVVSGYDSPRSHSSACSHDTPSSCDLQVEEHDTSPDGVSIRLPDMFSSIMSVEPIVNQHYSSVKAETDTWIAEVFNLSAEQARKSSQADFAYMNAIWAPYANKEALTVMVNWHQWFDEGHLRNDPVEAAKDIIYTLALLDDTHPYVSAEENPLRHVFQTTWYQIRKIRYKKRVRQYALAVLGQVGVKHDSRTIGVEEYMDLRRGSIGTYPSFSLVEYAHNIQIPQDILNHESIKTCEEVSSDLVILVNDLLSYRKDIEQGVDHNILTVLKYQGYTLQEAVDIVDQMIRGCYKKWYGALAELPIWGEKIDRQVLKYIEGCRNIALGNLHWSYASGRYLGSEGPQVRETRVLHLPLRSDLQY</sequence>
<dbReference type="EC" id="4.2.3.-" evidence="4"/>
<evidence type="ECO:0000256" key="5">
    <source>
        <dbReference type="SAM" id="MobiDB-lite"/>
    </source>
</evidence>
<dbReference type="PANTHER" id="PTHR35201">
    <property type="entry name" value="TERPENE SYNTHASE"/>
    <property type="match status" value="1"/>
</dbReference>
<dbReference type="PANTHER" id="PTHR35201:SF4">
    <property type="entry name" value="BETA-PINACENE SYNTHASE-RELATED"/>
    <property type="match status" value="1"/>
</dbReference>
<dbReference type="GO" id="GO:0046872">
    <property type="term" value="F:metal ion binding"/>
    <property type="evidence" value="ECO:0007669"/>
    <property type="project" value="UniProtKB-KW"/>
</dbReference>
<organism evidence="6 7">
    <name type="scientific">Stachybotrys elegans</name>
    <dbReference type="NCBI Taxonomy" id="80388"/>
    <lineage>
        <taxon>Eukaryota</taxon>
        <taxon>Fungi</taxon>
        <taxon>Dikarya</taxon>
        <taxon>Ascomycota</taxon>
        <taxon>Pezizomycotina</taxon>
        <taxon>Sordariomycetes</taxon>
        <taxon>Hypocreomycetidae</taxon>
        <taxon>Hypocreales</taxon>
        <taxon>Stachybotryaceae</taxon>
        <taxon>Stachybotrys</taxon>
    </lineage>
</organism>
<dbReference type="OrthoDB" id="2861623at2759"/>
<dbReference type="GO" id="GO:0008299">
    <property type="term" value="P:isoprenoid biosynthetic process"/>
    <property type="evidence" value="ECO:0007669"/>
    <property type="project" value="UniProtKB-ARBA"/>
</dbReference>
<dbReference type="Gene3D" id="1.10.600.10">
    <property type="entry name" value="Farnesyl Diphosphate Synthase"/>
    <property type="match status" value="1"/>
</dbReference>
<keyword evidence="4" id="KW-0456">Lyase</keyword>
<keyword evidence="3 4" id="KW-0460">Magnesium</keyword>
<dbReference type="Pfam" id="PF19086">
    <property type="entry name" value="Terpene_syn_C_2"/>
    <property type="match status" value="1"/>
</dbReference>
<dbReference type="SFLD" id="SFLDG01020">
    <property type="entry name" value="Terpene_Cyclase_Like_2"/>
    <property type="match status" value="1"/>
</dbReference>
<comment type="caution">
    <text evidence="6">The sequence shown here is derived from an EMBL/GenBank/DDBJ whole genome shotgun (WGS) entry which is preliminary data.</text>
</comment>
<dbReference type="Proteomes" id="UP000813444">
    <property type="component" value="Unassembled WGS sequence"/>
</dbReference>
<evidence type="ECO:0000313" key="6">
    <source>
        <dbReference type="EMBL" id="KAH7317036.1"/>
    </source>
</evidence>
<dbReference type="AlphaFoldDB" id="A0A8K0SVD0"/>
<keyword evidence="4" id="KW-0479">Metal-binding</keyword>
<gene>
    <name evidence="6" type="ORF">B0I35DRAFT_451808</name>
</gene>